<organism evidence="4 5">
    <name type="scientific">Nepenthes gracilis</name>
    <name type="common">Slender pitcher plant</name>
    <dbReference type="NCBI Taxonomy" id="150966"/>
    <lineage>
        <taxon>Eukaryota</taxon>
        <taxon>Viridiplantae</taxon>
        <taxon>Streptophyta</taxon>
        <taxon>Embryophyta</taxon>
        <taxon>Tracheophyta</taxon>
        <taxon>Spermatophyta</taxon>
        <taxon>Magnoliopsida</taxon>
        <taxon>eudicotyledons</taxon>
        <taxon>Gunneridae</taxon>
        <taxon>Pentapetalae</taxon>
        <taxon>Caryophyllales</taxon>
        <taxon>Nepenthaceae</taxon>
        <taxon>Nepenthes</taxon>
    </lineage>
</organism>
<dbReference type="GO" id="GO:0003723">
    <property type="term" value="F:RNA binding"/>
    <property type="evidence" value="ECO:0007669"/>
    <property type="project" value="InterPro"/>
</dbReference>
<feature type="repeat" description="PPR" evidence="2">
    <location>
        <begin position="225"/>
        <end position="255"/>
    </location>
</feature>
<gene>
    <name evidence="4" type="ORF">Nepgr_032433</name>
</gene>
<dbReference type="Pfam" id="PF12854">
    <property type="entry name" value="PPR_1"/>
    <property type="match status" value="1"/>
</dbReference>
<dbReference type="InterPro" id="IPR011990">
    <property type="entry name" value="TPR-like_helical_dom_sf"/>
</dbReference>
<evidence type="ECO:0000313" key="4">
    <source>
        <dbReference type="EMBL" id="GMH30590.1"/>
    </source>
</evidence>
<comment type="caution">
    <text evidence="4">The sequence shown here is derived from an EMBL/GenBank/DDBJ whole genome shotgun (WGS) entry which is preliminary data.</text>
</comment>
<dbReference type="EMBL" id="BSYO01000038">
    <property type="protein sequence ID" value="GMH30590.1"/>
    <property type="molecule type" value="Genomic_DNA"/>
</dbReference>
<dbReference type="Pfam" id="PF01535">
    <property type="entry name" value="PPR"/>
    <property type="match status" value="8"/>
</dbReference>
<accession>A0AAD3TIK2</accession>
<dbReference type="PROSITE" id="PS51375">
    <property type="entry name" value="PPR"/>
    <property type="match status" value="8"/>
</dbReference>
<keyword evidence="1" id="KW-0677">Repeat</keyword>
<feature type="repeat" description="PPR" evidence="2">
    <location>
        <begin position="99"/>
        <end position="129"/>
    </location>
</feature>
<keyword evidence="5" id="KW-1185">Reference proteome</keyword>
<dbReference type="PANTHER" id="PTHR47926">
    <property type="entry name" value="PENTATRICOPEPTIDE REPEAT-CONTAINING PROTEIN"/>
    <property type="match status" value="1"/>
</dbReference>
<feature type="repeat" description="PPR" evidence="2">
    <location>
        <begin position="447"/>
        <end position="481"/>
    </location>
</feature>
<feature type="repeat" description="PPR" evidence="2">
    <location>
        <begin position="482"/>
        <end position="517"/>
    </location>
</feature>
<evidence type="ECO:0000256" key="2">
    <source>
        <dbReference type="PROSITE-ProRule" id="PRU00708"/>
    </source>
</evidence>
<proteinExistence type="predicted"/>
<dbReference type="NCBIfam" id="TIGR00756">
    <property type="entry name" value="PPR"/>
    <property type="match status" value="7"/>
</dbReference>
<dbReference type="GO" id="GO:0009451">
    <property type="term" value="P:RNA modification"/>
    <property type="evidence" value="ECO:0007669"/>
    <property type="project" value="InterPro"/>
</dbReference>
<dbReference type="FunFam" id="1.25.40.10:FF:001810">
    <property type="entry name" value="Pentatricopeptide repeat-containing protein mitochondrial"/>
    <property type="match status" value="1"/>
</dbReference>
<dbReference type="Gene3D" id="1.25.40.10">
    <property type="entry name" value="Tetratricopeptide repeat domain"/>
    <property type="match status" value="5"/>
</dbReference>
<protein>
    <submittedName>
        <fullName evidence="4">Uncharacterized protein</fullName>
    </submittedName>
</protein>
<dbReference type="InterPro" id="IPR046960">
    <property type="entry name" value="PPR_At4g14850-like_plant"/>
</dbReference>
<dbReference type="Pfam" id="PF20431">
    <property type="entry name" value="E_motif"/>
    <property type="match status" value="1"/>
</dbReference>
<keyword evidence="3" id="KW-0732">Signal</keyword>
<dbReference type="InterPro" id="IPR002885">
    <property type="entry name" value="PPR_rpt"/>
</dbReference>
<feature type="repeat" description="PPR" evidence="2">
    <location>
        <begin position="163"/>
        <end position="197"/>
    </location>
</feature>
<feature type="chain" id="PRO_5042186153" evidence="3">
    <location>
        <begin position="24"/>
        <end position="672"/>
    </location>
</feature>
<feature type="repeat" description="PPR" evidence="2">
    <location>
        <begin position="318"/>
        <end position="352"/>
    </location>
</feature>
<evidence type="ECO:0000313" key="5">
    <source>
        <dbReference type="Proteomes" id="UP001279734"/>
    </source>
</evidence>
<dbReference type="AlphaFoldDB" id="A0AAD3TIK2"/>
<feature type="repeat" description="PPR" evidence="2">
    <location>
        <begin position="256"/>
        <end position="290"/>
    </location>
</feature>
<evidence type="ECO:0000256" key="3">
    <source>
        <dbReference type="SAM" id="SignalP"/>
    </source>
</evidence>
<feature type="signal peptide" evidence="3">
    <location>
        <begin position="1"/>
        <end position="23"/>
    </location>
</feature>
<name>A0AAD3TIK2_NEPGR</name>
<dbReference type="PANTHER" id="PTHR47926:SF380">
    <property type="entry name" value="PENTATRICOPEPTIDE REPEAT-CONTAINING PROTEIN"/>
    <property type="match status" value="1"/>
</dbReference>
<dbReference type="InterPro" id="IPR046848">
    <property type="entry name" value="E_motif"/>
</dbReference>
<dbReference type="Pfam" id="PF13041">
    <property type="entry name" value="PPR_2"/>
    <property type="match status" value="1"/>
</dbReference>
<dbReference type="SUPFAM" id="SSF48452">
    <property type="entry name" value="TPR-like"/>
    <property type="match status" value="1"/>
</dbReference>
<feature type="repeat" description="PPR" evidence="2">
    <location>
        <begin position="132"/>
        <end position="162"/>
    </location>
</feature>
<reference evidence="4" key="1">
    <citation type="submission" date="2023-05" db="EMBL/GenBank/DDBJ databases">
        <title>Nepenthes gracilis genome sequencing.</title>
        <authorList>
            <person name="Fukushima K."/>
        </authorList>
    </citation>
    <scope>NUCLEOTIDE SEQUENCE</scope>
    <source>
        <strain evidence="4">SING2019-196</strain>
    </source>
</reference>
<evidence type="ECO:0000256" key="1">
    <source>
        <dbReference type="ARBA" id="ARBA00022737"/>
    </source>
</evidence>
<dbReference type="Proteomes" id="UP001279734">
    <property type="component" value="Unassembled WGS sequence"/>
</dbReference>
<sequence>MRMIPILHRKLLLNNLIFKLCVGIHQIPSPCSPFLSIRPMIYTSRTSGNSTSASVCSVDEISSLNRARISADNVKLNRLGGDGRVKEARKLFDDMPERDTVSYATMITGYLKNHDLLKAEKLFLEMPGEARGVFTNSAMIDGYAKAGRLEDARKVFDEMPQRNVYSWTSMISGYFRNGHVDEAAELFTRMPVKNVVSWTAVVLGYAQNGLIDEARSVFHRMPERNVVAWTVMINAYSGVGGIDEALNLFYEMPYRNVYAWNAIILGCLRNKRVDEAVELFDSMPSRNSISSTVMITGLAENGLRMCAREYFDCMRDKDIAAWNAMITAYANEGLMVEARELFCSMPQKNAVTWTAVVDGYARIGNNVEASRHLILMLRSCTTPTDATITAILACCEVMLEIMEAHALIVKLGFEQYTVPMNALITGYSRIGDLSSANAVFQSLEAKDIVSWKAMILACSSHGHGKCALEAFAQLLRSGSMPDKITFVAILSACCRAGLVEKGLKIFNSMSHGYGLEPTAPHYACLIDILSRAGRLEDAIEEVRRMPTSEQDGTALGALLSASRLHSDIGMANLIGKQVIDREPLSSGGYILLANAYASCGKWDEFARMRKEMRERKISKLPGWSRVEIKGKSRLFFSGDKSHPEMEEIHKCLQDTLLPCMLEMGQTLNNQSV</sequence>